<accession>X1JF03</accession>
<gene>
    <name evidence="1" type="ORF">S03H2_71686</name>
</gene>
<evidence type="ECO:0000313" key="1">
    <source>
        <dbReference type="EMBL" id="GAH93291.1"/>
    </source>
</evidence>
<protein>
    <submittedName>
        <fullName evidence="1">Uncharacterized protein</fullName>
    </submittedName>
</protein>
<reference evidence="1" key="1">
    <citation type="journal article" date="2014" name="Front. Microbiol.">
        <title>High frequency of phylogenetically diverse reductive dehalogenase-homologous genes in deep subseafloor sedimentary metagenomes.</title>
        <authorList>
            <person name="Kawai M."/>
            <person name="Futagami T."/>
            <person name="Toyoda A."/>
            <person name="Takaki Y."/>
            <person name="Nishi S."/>
            <person name="Hori S."/>
            <person name="Arai W."/>
            <person name="Tsubouchi T."/>
            <person name="Morono Y."/>
            <person name="Uchiyama I."/>
            <person name="Ito T."/>
            <person name="Fujiyama A."/>
            <person name="Inagaki F."/>
            <person name="Takami H."/>
        </authorList>
    </citation>
    <scope>NUCLEOTIDE SEQUENCE</scope>
    <source>
        <strain evidence="1">Expedition CK06-06</strain>
    </source>
</reference>
<sequence length="49" mass="6019">MTNFEIAYDIGLEELYDKVRMQIWINEELQLQPKSIKETIIRTYQELDR</sequence>
<proteinExistence type="predicted"/>
<dbReference type="EMBL" id="BARU01048094">
    <property type="protein sequence ID" value="GAH93291.1"/>
    <property type="molecule type" value="Genomic_DNA"/>
</dbReference>
<name>X1JF03_9ZZZZ</name>
<organism evidence="1">
    <name type="scientific">marine sediment metagenome</name>
    <dbReference type="NCBI Taxonomy" id="412755"/>
    <lineage>
        <taxon>unclassified sequences</taxon>
        <taxon>metagenomes</taxon>
        <taxon>ecological metagenomes</taxon>
    </lineage>
</organism>
<comment type="caution">
    <text evidence="1">The sequence shown here is derived from an EMBL/GenBank/DDBJ whole genome shotgun (WGS) entry which is preliminary data.</text>
</comment>
<dbReference type="AlphaFoldDB" id="X1JF03"/>